<feature type="transmembrane region" description="Helical" evidence="1">
    <location>
        <begin position="338"/>
        <end position="354"/>
    </location>
</feature>
<feature type="transmembrane region" description="Helical" evidence="1">
    <location>
        <begin position="382"/>
        <end position="398"/>
    </location>
</feature>
<evidence type="ECO:0008006" key="4">
    <source>
        <dbReference type="Google" id="ProtNLM"/>
    </source>
</evidence>
<feature type="transmembrane region" description="Helical" evidence="1">
    <location>
        <begin position="418"/>
        <end position="436"/>
    </location>
</feature>
<dbReference type="STRING" id="1798370.A2Z00_02590"/>
<dbReference type="EMBL" id="MFIZ01000033">
    <property type="protein sequence ID" value="OGG11336.1"/>
    <property type="molecule type" value="Genomic_DNA"/>
</dbReference>
<sequence length="443" mass="51771">MKISYFFWMVVLFAFIVRVFLAFFSLQYRENTDILRYRDWARTAYLHSLADTYTQKYLTFGTLPNNQPPGSLYILSAFYNVNILFAKVVLRVTSHTPEVYAWLSGQALNFMLRLPSIIADCLIGVGVWFYFGKPKFRTYRVLATLIILFNPVFIFNSAIWGQMDSIVVLFFLLSVYFLEKKRMLWSMVCLTMSLFVKVFSIYTLPLFSILWWKLEKNKTTLLLGIMTSFLLSIGLVLPVSLQPLGWMYWYVTHSLIGEMTNITIFAMNFWWMLFRPFVTIGDPGDMFSFSSVHLNSAPLSSVTIYGVSLFTIAIIIFISFAVVLCFPLIRSKIVSSKELWKTFSLIALSAFLFLPQMHERYIYLALVLLGISVGFDRKLLPYYLLLSFCNMVNVYIVWHPMRLSFFPYEIWTNAQFQWAISIVTVITSMTLFFQSIHENYRKI</sequence>
<feature type="transmembrane region" description="Helical" evidence="1">
    <location>
        <begin position="160"/>
        <end position="178"/>
    </location>
</feature>
<keyword evidence="1" id="KW-0472">Membrane</keyword>
<feature type="transmembrane region" description="Helical" evidence="1">
    <location>
        <begin position="190"/>
        <end position="214"/>
    </location>
</feature>
<feature type="transmembrane region" description="Helical" evidence="1">
    <location>
        <begin position="72"/>
        <end position="90"/>
    </location>
</feature>
<feature type="transmembrane region" description="Helical" evidence="1">
    <location>
        <begin position="110"/>
        <end position="131"/>
    </location>
</feature>
<evidence type="ECO:0000313" key="3">
    <source>
        <dbReference type="Proteomes" id="UP000177268"/>
    </source>
</evidence>
<dbReference type="Proteomes" id="UP000177268">
    <property type="component" value="Unassembled WGS sequence"/>
</dbReference>
<evidence type="ECO:0000313" key="2">
    <source>
        <dbReference type="EMBL" id="OGG11336.1"/>
    </source>
</evidence>
<feature type="transmembrane region" description="Helical" evidence="1">
    <location>
        <begin position="6"/>
        <end position="26"/>
    </location>
</feature>
<evidence type="ECO:0000256" key="1">
    <source>
        <dbReference type="SAM" id="Phobius"/>
    </source>
</evidence>
<feature type="transmembrane region" description="Helical" evidence="1">
    <location>
        <begin position="138"/>
        <end position="154"/>
    </location>
</feature>
<accession>A0A1F5ZFQ9</accession>
<gene>
    <name evidence="2" type="ORF">A2Z00_02590</name>
</gene>
<proteinExistence type="predicted"/>
<protein>
    <recommendedName>
        <fullName evidence="4">Glycosyltransferase RgtA/B/C/D-like domain-containing protein</fullName>
    </recommendedName>
</protein>
<feature type="transmembrane region" description="Helical" evidence="1">
    <location>
        <begin position="248"/>
        <end position="273"/>
    </location>
</feature>
<comment type="caution">
    <text evidence="2">The sequence shown here is derived from an EMBL/GenBank/DDBJ whole genome shotgun (WGS) entry which is preliminary data.</text>
</comment>
<feature type="transmembrane region" description="Helical" evidence="1">
    <location>
        <begin position="360"/>
        <end position="375"/>
    </location>
</feature>
<dbReference type="AlphaFoldDB" id="A0A1F5ZFQ9"/>
<feature type="transmembrane region" description="Helical" evidence="1">
    <location>
        <begin position="304"/>
        <end position="326"/>
    </location>
</feature>
<keyword evidence="1" id="KW-0812">Transmembrane</keyword>
<reference evidence="2 3" key="1">
    <citation type="journal article" date="2016" name="Nat. Commun.">
        <title>Thousands of microbial genomes shed light on interconnected biogeochemical processes in an aquifer system.</title>
        <authorList>
            <person name="Anantharaman K."/>
            <person name="Brown C.T."/>
            <person name="Hug L.A."/>
            <person name="Sharon I."/>
            <person name="Castelle C.J."/>
            <person name="Probst A.J."/>
            <person name="Thomas B.C."/>
            <person name="Singh A."/>
            <person name="Wilkins M.J."/>
            <person name="Karaoz U."/>
            <person name="Brodie E.L."/>
            <person name="Williams K.H."/>
            <person name="Hubbard S.S."/>
            <person name="Banfield J.F."/>
        </authorList>
    </citation>
    <scope>NUCLEOTIDE SEQUENCE [LARGE SCALE GENOMIC DNA]</scope>
</reference>
<name>A0A1F5ZFQ9_9BACT</name>
<feature type="transmembrane region" description="Helical" evidence="1">
    <location>
        <begin position="220"/>
        <end position="241"/>
    </location>
</feature>
<organism evidence="2 3">
    <name type="scientific">Candidatus Gottesmanbacteria bacterium RBG_13_45_10</name>
    <dbReference type="NCBI Taxonomy" id="1798370"/>
    <lineage>
        <taxon>Bacteria</taxon>
        <taxon>Candidatus Gottesmaniibacteriota</taxon>
    </lineage>
</organism>
<keyword evidence="1" id="KW-1133">Transmembrane helix</keyword>